<evidence type="ECO:0000313" key="2">
    <source>
        <dbReference type="Proteomes" id="UP000016930"/>
    </source>
</evidence>
<protein>
    <submittedName>
        <fullName evidence="1">Uncharacterized protein</fullName>
    </submittedName>
</protein>
<dbReference type="AlphaFoldDB" id="M2QYT6"/>
<accession>M2QYT6</accession>
<dbReference type="HOGENOM" id="CLU_2372583_0_0_1"/>
<dbReference type="Proteomes" id="UP000016930">
    <property type="component" value="Unassembled WGS sequence"/>
</dbReference>
<gene>
    <name evidence="1" type="ORF">CERSUDRAFT_120134</name>
</gene>
<evidence type="ECO:0000313" key="1">
    <source>
        <dbReference type="EMBL" id="EMD31087.1"/>
    </source>
</evidence>
<sequence>MHALQGGFDILASPRYGICKGRAREIMLLRTLDVCDGTTLQLSPQPLALLALFQPRHISLSTRGRAYIDSVLSHLSHHTRRQAAGCCKESISCVH</sequence>
<name>M2QYT6_CERS8</name>
<reference evidence="1 2" key="1">
    <citation type="journal article" date="2012" name="Proc. Natl. Acad. Sci. U.S.A.">
        <title>Comparative genomics of Ceriporiopsis subvermispora and Phanerochaete chrysosporium provide insight into selective ligninolysis.</title>
        <authorList>
            <person name="Fernandez-Fueyo E."/>
            <person name="Ruiz-Duenas F.J."/>
            <person name="Ferreira P."/>
            <person name="Floudas D."/>
            <person name="Hibbett D.S."/>
            <person name="Canessa P."/>
            <person name="Larrondo L.F."/>
            <person name="James T.Y."/>
            <person name="Seelenfreund D."/>
            <person name="Lobos S."/>
            <person name="Polanco R."/>
            <person name="Tello M."/>
            <person name="Honda Y."/>
            <person name="Watanabe T."/>
            <person name="Watanabe T."/>
            <person name="Ryu J.S."/>
            <person name="Kubicek C.P."/>
            <person name="Schmoll M."/>
            <person name="Gaskell J."/>
            <person name="Hammel K.E."/>
            <person name="St John F.J."/>
            <person name="Vanden Wymelenberg A."/>
            <person name="Sabat G."/>
            <person name="Splinter BonDurant S."/>
            <person name="Syed K."/>
            <person name="Yadav J.S."/>
            <person name="Doddapaneni H."/>
            <person name="Subramanian V."/>
            <person name="Lavin J.L."/>
            <person name="Oguiza J.A."/>
            <person name="Perez G."/>
            <person name="Pisabarro A.G."/>
            <person name="Ramirez L."/>
            <person name="Santoyo F."/>
            <person name="Master E."/>
            <person name="Coutinho P.M."/>
            <person name="Henrissat B."/>
            <person name="Lombard V."/>
            <person name="Magnuson J.K."/>
            <person name="Kuees U."/>
            <person name="Hori C."/>
            <person name="Igarashi K."/>
            <person name="Samejima M."/>
            <person name="Held B.W."/>
            <person name="Barry K.W."/>
            <person name="LaButti K.M."/>
            <person name="Lapidus A."/>
            <person name="Lindquist E.A."/>
            <person name="Lucas S.M."/>
            <person name="Riley R."/>
            <person name="Salamov A.A."/>
            <person name="Hoffmeister D."/>
            <person name="Schwenk D."/>
            <person name="Hadar Y."/>
            <person name="Yarden O."/>
            <person name="de Vries R.P."/>
            <person name="Wiebenga A."/>
            <person name="Stenlid J."/>
            <person name="Eastwood D."/>
            <person name="Grigoriev I.V."/>
            <person name="Berka R.M."/>
            <person name="Blanchette R.A."/>
            <person name="Kersten P."/>
            <person name="Martinez A.T."/>
            <person name="Vicuna R."/>
            <person name="Cullen D."/>
        </authorList>
    </citation>
    <scope>NUCLEOTIDE SEQUENCE [LARGE SCALE GENOMIC DNA]</scope>
    <source>
        <strain evidence="1 2">B</strain>
    </source>
</reference>
<proteinExistence type="predicted"/>
<dbReference type="EMBL" id="KB445824">
    <property type="protein sequence ID" value="EMD31087.1"/>
    <property type="molecule type" value="Genomic_DNA"/>
</dbReference>
<keyword evidence="2" id="KW-1185">Reference proteome</keyword>
<organism evidence="1 2">
    <name type="scientific">Ceriporiopsis subvermispora (strain B)</name>
    <name type="common">White-rot fungus</name>
    <name type="synonym">Gelatoporia subvermispora</name>
    <dbReference type="NCBI Taxonomy" id="914234"/>
    <lineage>
        <taxon>Eukaryota</taxon>
        <taxon>Fungi</taxon>
        <taxon>Dikarya</taxon>
        <taxon>Basidiomycota</taxon>
        <taxon>Agaricomycotina</taxon>
        <taxon>Agaricomycetes</taxon>
        <taxon>Polyporales</taxon>
        <taxon>Gelatoporiaceae</taxon>
        <taxon>Gelatoporia</taxon>
    </lineage>
</organism>